<evidence type="ECO:0000256" key="7">
    <source>
        <dbReference type="ARBA" id="ARBA00023122"/>
    </source>
</evidence>
<dbReference type="Gene3D" id="3.10.580.10">
    <property type="entry name" value="CBS-domain"/>
    <property type="match status" value="1"/>
</dbReference>
<feature type="transmembrane region" description="Helical" evidence="10">
    <location>
        <begin position="120"/>
        <end position="148"/>
    </location>
</feature>
<feature type="transmembrane region" description="Helical" evidence="10">
    <location>
        <begin position="184"/>
        <end position="207"/>
    </location>
</feature>
<evidence type="ECO:0000256" key="4">
    <source>
        <dbReference type="ARBA" id="ARBA00022692"/>
    </source>
</evidence>
<reference evidence="12 13" key="1">
    <citation type="submission" date="2017-10" db="EMBL/GenBank/DDBJ databases">
        <title>Two draft genome sequences of Pusillimonas sp. strains isolated from a nitrate- and radionuclide-contaminated groundwater in Russia.</title>
        <authorList>
            <person name="Grouzdev D.S."/>
            <person name="Tourova T.P."/>
            <person name="Goeva M.A."/>
            <person name="Babich T.L."/>
            <person name="Sokolova D.S."/>
            <person name="Abdullin R."/>
            <person name="Poltaraus A.B."/>
            <person name="Toshchakov S.V."/>
            <person name="Nazina T.N."/>
        </authorList>
    </citation>
    <scope>NUCLEOTIDE SEQUENCE [LARGE SCALE GENOMIC DNA]</scope>
    <source>
        <strain evidence="12 13">JR1/69-3-13</strain>
    </source>
</reference>
<dbReference type="Pfam" id="PF03471">
    <property type="entry name" value="CorC_HlyC"/>
    <property type="match status" value="1"/>
</dbReference>
<name>A0A2N4U8N5_9BURK</name>
<evidence type="ECO:0000256" key="8">
    <source>
        <dbReference type="ARBA" id="ARBA00023136"/>
    </source>
</evidence>
<comment type="subcellular location">
    <subcellularLocation>
        <location evidence="1">Cell membrane</location>
        <topology evidence="1">Multi-pass membrane protein</topology>
    </subcellularLocation>
</comment>
<keyword evidence="7" id="KW-0129">CBS domain</keyword>
<evidence type="ECO:0000256" key="10">
    <source>
        <dbReference type="SAM" id="Phobius"/>
    </source>
</evidence>
<keyword evidence="4 10" id="KW-0812">Transmembrane</keyword>
<dbReference type="InterPro" id="IPR016169">
    <property type="entry name" value="FAD-bd_PCMH_sub2"/>
</dbReference>
<dbReference type="Gene3D" id="3.30.465.10">
    <property type="match status" value="1"/>
</dbReference>
<protein>
    <recommendedName>
        <fullName evidence="11">Transporter-associated domain-containing protein</fullName>
    </recommendedName>
</protein>
<evidence type="ECO:0000256" key="3">
    <source>
        <dbReference type="ARBA" id="ARBA00022475"/>
    </source>
</evidence>
<dbReference type="PANTHER" id="PTHR22777:SF15">
    <property type="entry name" value="UPF0053 INNER MEMBRANE PROTEIN YOAE"/>
    <property type="match status" value="1"/>
</dbReference>
<comment type="similarity">
    <text evidence="2">Belongs to the UPF0053 family.</text>
</comment>
<dbReference type="RefSeq" id="WP_102072701.1">
    <property type="nucleotide sequence ID" value="NZ_PDNW01000002.1"/>
</dbReference>
<dbReference type="GO" id="GO:0005886">
    <property type="term" value="C:plasma membrane"/>
    <property type="evidence" value="ECO:0007669"/>
    <property type="project" value="UniProtKB-SubCell"/>
</dbReference>
<dbReference type="InterPro" id="IPR000644">
    <property type="entry name" value="CBS_dom"/>
</dbReference>
<keyword evidence="6 10" id="KW-1133">Transmembrane helix</keyword>
<feature type="transmembrane region" description="Helical" evidence="10">
    <location>
        <begin position="75"/>
        <end position="99"/>
    </location>
</feature>
<dbReference type="SMART" id="SM01091">
    <property type="entry name" value="CorC_HlyC"/>
    <property type="match status" value="1"/>
</dbReference>
<proteinExistence type="inferred from homology"/>
<dbReference type="InterPro" id="IPR046342">
    <property type="entry name" value="CBS_dom_sf"/>
</dbReference>
<dbReference type="PANTHER" id="PTHR22777">
    <property type="entry name" value="HEMOLYSIN-RELATED"/>
    <property type="match status" value="1"/>
</dbReference>
<evidence type="ECO:0000259" key="11">
    <source>
        <dbReference type="SMART" id="SM01091"/>
    </source>
</evidence>
<organism evidence="12 13">
    <name type="scientific">Pollutimonas subterranea</name>
    <dbReference type="NCBI Taxonomy" id="2045210"/>
    <lineage>
        <taxon>Bacteria</taxon>
        <taxon>Pseudomonadati</taxon>
        <taxon>Pseudomonadota</taxon>
        <taxon>Betaproteobacteria</taxon>
        <taxon>Burkholderiales</taxon>
        <taxon>Alcaligenaceae</taxon>
        <taxon>Pollutimonas</taxon>
    </lineage>
</organism>
<feature type="domain" description="Transporter-associated" evidence="11">
    <location>
        <begin position="429"/>
        <end position="514"/>
    </location>
</feature>
<dbReference type="GO" id="GO:0050660">
    <property type="term" value="F:flavin adenine dinucleotide binding"/>
    <property type="evidence" value="ECO:0007669"/>
    <property type="project" value="InterPro"/>
</dbReference>
<evidence type="ECO:0000256" key="9">
    <source>
        <dbReference type="SAM" id="MobiDB-lite"/>
    </source>
</evidence>
<feature type="transmembrane region" description="Helical" evidence="10">
    <location>
        <begin position="154"/>
        <end position="172"/>
    </location>
</feature>
<dbReference type="AlphaFoldDB" id="A0A2N4U8N5"/>
<feature type="transmembrane region" description="Helical" evidence="10">
    <location>
        <begin position="48"/>
        <end position="69"/>
    </location>
</feature>
<evidence type="ECO:0000313" key="13">
    <source>
        <dbReference type="Proteomes" id="UP000234190"/>
    </source>
</evidence>
<dbReference type="InterPro" id="IPR005170">
    <property type="entry name" value="Transptr-assoc_dom"/>
</dbReference>
<keyword evidence="13" id="KW-1185">Reference proteome</keyword>
<dbReference type="InterPro" id="IPR044751">
    <property type="entry name" value="Ion_transp-like_CBS"/>
</dbReference>
<dbReference type="InterPro" id="IPR005496">
    <property type="entry name" value="Integral_membrane_TerC"/>
</dbReference>
<evidence type="ECO:0000256" key="2">
    <source>
        <dbReference type="ARBA" id="ARBA00006337"/>
    </source>
</evidence>
<dbReference type="EMBL" id="PDNW01000002">
    <property type="protein sequence ID" value="PLC51382.1"/>
    <property type="molecule type" value="Genomic_DNA"/>
</dbReference>
<dbReference type="InterPro" id="IPR036318">
    <property type="entry name" value="FAD-bd_PCMH-like_sf"/>
</dbReference>
<sequence>MELLLDPAAWVGLLTLVVLEVVLGIDNLIFIAILADKLPPEQRDRARIIGLSLALVMRLALLAGISWLFKLTEPLFSVGSFAFSGRDLILIVGGFFLVFKGTTEMHERVEGKVASMSGSRMYAGFWVIVTQIVVLDAVFSLDAVITAVGMVDRLEVMMAAVIIAIGIMLIASKPLTRFVNAHPTVVILCLGFLLMIGFALVAEGFGFKVPKGYLYAAIGFSVAIETLNQIARRNLINMDSPRPMRERTAEGILRMLGKRPVSSDETSNRPPSDPSSAPFAVEERNMVSGVLRLADRNVHSIMTPRTDITWIDLNDDPEAIRDEINSTPHGFFPVCRGSLDEIVGIGRAKDMIADLITRGTLSEKGFRPAIIVHETVRILDLIDTLKAARGQLVIVINEFGTVEGLVTPIDVFEAIAGDFPDEDETPDIIADGENRWIIDGATDMHHFQQTLDLEGLIEESDEYSTVAGYLLRQFERLPEVGEELTLKHHNDAFVFRVLELEGRRIAKLSVEKRSHIDENDNIAPTSAT</sequence>
<evidence type="ECO:0000256" key="5">
    <source>
        <dbReference type="ARBA" id="ARBA00022737"/>
    </source>
</evidence>
<comment type="caution">
    <text evidence="12">The sequence shown here is derived from an EMBL/GenBank/DDBJ whole genome shotgun (WGS) entry which is preliminary data.</text>
</comment>
<evidence type="ECO:0000256" key="1">
    <source>
        <dbReference type="ARBA" id="ARBA00004651"/>
    </source>
</evidence>
<dbReference type="OrthoDB" id="9805314at2"/>
<feature type="transmembrane region" description="Helical" evidence="10">
    <location>
        <begin position="12"/>
        <end position="36"/>
    </location>
</feature>
<feature type="region of interest" description="Disordered" evidence="9">
    <location>
        <begin position="259"/>
        <end position="279"/>
    </location>
</feature>
<keyword evidence="3" id="KW-1003">Cell membrane</keyword>
<accession>A0A2N4U8N5</accession>
<keyword evidence="8 10" id="KW-0472">Membrane</keyword>
<dbReference type="Pfam" id="PF03741">
    <property type="entry name" value="TerC"/>
    <property type="match status" value="1"/>
</dbReference>
<dbReference type="Pfam" id="PF00571">
    <property type="entry name" value="CBS"/>
    <property type="match status" value="1"/>
</dbReference>
<dbReference type="SUPFAM" id="SSF54631">
    <property type="entry name" value="CBS-domain pair"/>
    <property type="match status" value="1"/>
</dbReference>
<keyword evidence="5" id="KW-0677">Repeat</keyword>
<dbReference type="CDD" id="cd04590">
    <property type="entry name" value="CBS_pair_CorC_HlyC_assoc"/>
    <property type="match status" value="1"/>
</dbReference>
<evidence type="ECO:0000256" key="6">
    <source>
        <dbReference type="ARBA" id="ARBA00022989"/>
    </source>
</evidence>
<dbReference type="SUPFAM" id="SSF56176">
    <property type="entry name" value="FAD-binding/transporter-associated domain-like"/>
    <property type="match status" value="1"/>
</dbReference>
<evidence type="ECO:0000313" key="12">
    <source>
        <dbReference type="EMBL" id="PLC51382.1"/>
    </source>
</evidence>
<gene>
    <name evidence="12" type="ORF">CR159_03960</name>
</gene>
<dbReference type="Proteomes" id="UP000234190">
    <property type="component" value="Unassembled WGS sequence"/>
</dbReference>